<keyword evidence="2" id="KW-0732">Signal</keyword>
<organism evidence="4 5">
    <name type="scientific">Penicillium alfredii</name>
    <dbReference type="NCBI Taxonomy" id="1506179"/>
    <lineage>
        <taxon>Eukaryota</taxon>
        <taxon>Fungi</taxon>
        <taxon>Dikarya</taxon>
        <taxon>Ascomycota</taxon>
        <taxon>Pezizomycotina</taxon>
        <taxon>Eurotiomycetes</taxon>
        <taxon>Eurotiomycetidae</taxon>
        <taxon>Eurotiales</taxon>
        <taxon>Aspergillaceae</taxon>
        <taxon>Penicillium</taxon>
    </lineage>
</organism>
<sequence>MLLLLYCALFLSGHLPTASSVHWGLGYNRQSPLQVPNPTGPQEVFQVYHPVSFTSKESHGCNTEILLMEHVFGASYGKPFVGNYQPPGCEFDTVGINLTVTSRGRQFDRLALMYLGDTEVFRTSTAEPMAEGIEPQKLIFDLGNLISDIYTGSFNVTLTAHFSYQENARTADIILPISAANSLSNSPSAFHVPGDNTTVQHRIPAAVSRAIVSISAWGQSQEEFWWSNGFSPDTEDFKSTVGELSGFSPFREIQLYIDGILAGVIWPFPVIFTGGVAPGFWRPIVGIDSFDLRQPEIDISPFLPLLQDGQEHSFEIHVRGLDITAGGIATLSDAVGSYWVITGNIFLFIDDKDSPAPLVMNRESEAPRVNAPTPRFTITRSLVQNQTGGNESLAYCVVAERSFSASSPRLSWSQTLSFANHGIFNQQGCSQVNQQHTSGNFSTVELEDNSISTSTLFEYPLVVSSTYGTTGNELTIDAWMERGLYIEATGGPGISTYTLTSGPSQLRSSQSGTAHYQSVNGGNSSSQGDTMHDFESLRNGKLYKRSVRAVNGGMAYDSDPNSKTMGSPSHGLDGLGRDSVRSMLGRGPRHLS</sequence>
<feature type="chain" id="PRO_5040891184" description="Peptide N-acetyl-beta-D-glucosaminyl asparaginase amidase A N-terminal domain-containing protein" evidence="2">
    <location>
        <begin position="21"/>
        <end position="592"/>
    </location>
</feature>
<evidence type="ECO:0000313" key="4">
    <source>
        <dbReference type="EMBL" id="KAJ5084348.1"/>
    </source>
</evidence>
<dbReference type="Pfam" id="PF12222">
    <property type="entry name" value="PNGaseA"/>
    <property type="match status" value="2"/>
</dbReference>
<feature type="compositionally biased region" description="Low complexity" evidence="1">
    <location>
        <begin position="517"/>
        <end position="528"/>
    </location>
</feature>
<evidence type="ECO:0000256" key="1">
    <source>
        <dbReference type="SAM" id="MobiDB-lite"/>
    </source>
</evidence>
<protein>
    <recommendedName>
        <fullName evidence="3">Peptide N-acetyl-beta-D-glucosaminyl asparaginase amidase A N-terminal domain-containing protein</fullName>
    </recommendedName>
</protein>
<evidence type="ECO:0000259" key="3">
    <source>
        <dbReference type="Pfam" id="PF12222"/>
    </source>
</evidence>
<evidence type="ECO:0000313" key="5">
    <source>
        <dbReference type="Proteomes" id="UP001141434"/>
    </source>
</evidence>
<dbReference type="Proteomes" id="UP001141434">
    <property type="component" value="Unassembled WGS sequence"/>
</dbReference>
<gene>
    <name evidence="4" type="ORF">NUU61_008927</name>
</gene>
<dbReference type="RefSeq" id="XP_056507745.1">
    <property type="nucleotide sequence ID" value="XM_056659452.1"/>
</dbReference>
<dbReference type="OrthoDB" id="1612078at2759"/>
<reference evidence="4" key="1">
    <citation type="submission" date="2022-11" db="EMBL/GenBank/DDBJ databases">
        <authorList>
            <person name="Petersen C."/>
        </authorList>
    </citation>
    <scope>NUCLEOTIDE SEQUENCE</scope>
    <source>
        <strain evidence="4">IBT 34128</strain>
    </source>
</reference>
<comment type="caution">
    <text evidence="4">The sequence shown here is derived from an EMBL/GenBank/DDBJ whole genome shotgun (WGS) entry which is preliminary data.</text>
</comment>
<dbReference type="GeneID" id="81398621"/>
<dbReference type="InterPro" id="IPR056948">
    <property type="entry name" value="PNGaseA_N"/>
</dbReference>
<dbReference type="PANTHER" id="PTHR31104">
    <property type="entry name" value="PEPTIDE-N4-(N-ACETYL-BETA-GLUCOSAMINYL)ASPARAGINE AMIDASE A PROTEIN"/>
    <property type="match status" value="1"/>
</dbReference>
<feature type="domain" description="Peptide N-acetyl-beta-D-glucosaminyl asparaginase amidase A N-terminal" evidence="3">
    <location>
        <begin position="53"/>
        <end position="133"/>
    </location>
</feature>
<dbReference type="EMBL" id="JAPMSZ010000011">
    <property type="protein sequence ID" value="KAJ5084348.1"/>
    <property type="molecule type" value="Genomic_DNA"/>
</dbReference>
<accession>A0A9W9EM27</accession>
<feature type="domain" description="Peptide N-acetyl-beta-D-glucosaminyl asparaginase amidase A N-terminal" evidence="3">
    <location>
        <begin position="134"/>
        <end position="354"/>
    </location>
</feature>
<dbReference type="Pfam" id="PF25156">
    <property type="entry name" value="PNGase_A_C"/>
    <property type="match status" value="1"/>
</dbReference>
<reference evidence="4" key="2">
    <citation type="journal article" date="2023" name="IMA Fungus">
        <title>Comparative genomic study of the Penicillium genus elucidates a diverse pangenome and 15 lateral gene transfer events.</title>
        <authorList>
            <person name="Petersen C."/>
            <person name="Sorensen T."/>
            <person name="Nielsen M.R."/>
            <person name="Sondergaard T.E."/>
            <person name="Sorensen J.L."/>
            <person name="Fitzpatrick D.A."/>
            <person name="Frisvad J.C."/>
            <person name="Nielsen K.L."/>
        </authorList>
    </citation>
    <scope>NUCLEOTIDE SEQUENCE</scope>
    <source>
        <strain evidence="4">IBT 34128</strain>
    </source>
</reference>
<feature type="signal peptide" evidence="2">
    <location>
        <begin position="1"/>
        <end position="20"/>
    </location>
</feature>
<dbReference type="InterPro" id="IPR021102">
    <property type="entry name" value="PNGase_A"/>
</dbReference>
<feature type="region of interest" description="Disordered" evidence="1">
    <location>
        <begin position="502"/>
        <end position="533"/>
    </location>
</feature>
<dbReference type="AlphaFoldDB" id="A0A9W9EM27"/>
<name>A0A9W9EM27_9EURO</name>
<feature type="region of interest" description="Disordered" evidence="1">
    <location>
        <begin position="553"/>
        <end position="592"/>
    </location>
</feature>
<keyword evidence="5" id="KW-1185">Reference proteome</keyword>
<feature type="compositionally biased region" description="Polar residues" evidence="1">
    <location>
        <begin position="502"/>
        <end position="516"/>
    </location>
</feature>
<proteinExistence type="predicted"/>
<evidence type="ECO:0000256" key="2">
    <source>
        <dbReference type="SAM" id="SignalP"/>
    </source>
</evidence>